<dbReference type="Proteomes" id="UP000319817">
    <property type="component" value="Chromosome"/>
</dbReference>
<reference evidence="2 3" key="1">
    <citation type="submission" date="2019-02" db="EMBL/GenBank/DDBJ databases">
        <title>Deep-cultivation of Planctomycetes and their phenomic and genomic characterization uncovers novel biology.</title>
        <authorList>
            <person name="Wiegand S."/>
            <person name="Jogler M."/>
            <person name="Boedeker C."/>
            <person name="Pinto D."/>
            <person name="Vollmers J."/>
            <person name="Rivas-Marin E."/>
            <person name="Kohn T."/>
            <person name="Peeters S.H."/>
            <person name="Heuer A."/>
            <person name="Rast P."/>
            <person name="Oberbeckmann S."/>
            <person name="Bunk B."/>
            <person name="Jeske O."/>
            <person name="Meyerdierks A."/>
            <person name="Storesund J.E."/>
            <person name="Kallscheuer N."/>
            <person name="Luecker S."/>
            <person name="Lage O.M."/>
            <person name="Pohl T."/>
            <person name="Merkel B.J."/>
            <person name="Hornburger P."/>
            <person name="Mueller R.-W."/>
            <person name="Bruemmer F."/>
            <person name="Labrenz M."/>
            <person name="Spormann A.M."/>
            <person name="Op den Camp H."/>
            <person name="Overmann J."/>
            <person name="Amann R."/>
            <person name="Jetten M.S.M."/>
            <person name="Mascher T."/>
            <person name="Medema M.H."/>
            <person name="Devos D.P."/>
            <person name="Kaster A.-K."/>
            <person name="Ovreas L."/>
            <person name="Rohde M."/>
            <person name="Galperin M.Y."/>
            <person name="Jogler C."/>
        </authorList>
    </citation>
    <scope>NUCLEOTIDE SEQUENCE [LARGE SCALE GENOMIC DNA]</scope>
    <source>
        <strain evidence="2 3">K23_9</strain>
    </source>
</reference>
<dbReference type="AlphaFoldDB" id="A0A517NNL9"/>
<name>A0A517NNL9_9BACT</name>
<evidence type="ECO:0000259" key="1">
    <source>
        <dbReference type="Pfam" id="PF13529"/>
    </source>
</evidence>
<accession>A0A517NNL9</accession>
<feature type="domain" description="Peptidase C39-like" evidence="1">
    <location>
        <begin position="54"/>
        <end position="184"/>
    </location>
</feature>
<dbReference type="Pfam" id="PF13529">
    <property type="entry name" value="Peptidase_C39_2"/>
    <property type="match status" value="1"/>
</dbReference>
<dbReference type="InterPro" id="IPR039564">
    <property type="entry name" value="Peptidase_C39-like"/>
</dbReference>
<dbReference type="OrthoDB" id="209045at2"/>
<dbReference type="EMBL" id="CP036526">
    <property type="protein sequence ID" value="QDT08712.1"/>
    <property type="molecule type" value="Genomic_DNA"/>
</dbReference>
<evidence type="ECO:0000313" key="3">
    <source>
        <dbReference type="Proteomes" id="UP000319817"/>
    </source>
</evidence>
<keyword evidence="3" id="KW-1185">Reference proteome</keyword>
<organism evidence="2 3">
    <name type="scientific">Stieleria marina</name>
    <dbReference type="NCBI Taxonomy" id="1930275"/>
    <lineage>
        <taxon>Bacteria</taxon>
        <taxon>Pseudomonadati</taxon>
        <taxon>Planctomycetota</taxon>
        <taxon>Planctomycetia</taxon>
        <taxon>Pirellulales</taxon>
        <taxon>Pirellulaceae</taxon>
        <taxon>Stieleria</taxon>
    </lineage>
</organism>
<proteinExistence type="predicted"/>
<dbReference type="Gene3D" id="3.90.70.10">
    <property type="entry name" value="Cysteine proteinases"/>
    <property type="match status" value="1"/>
</dbReference>
<evidence type="ECO:0000313" key="2">
    <source>
        <dbReference type="EMBL" id="QDT08712.1"/>
    </source>
</evidence>
<sequence>MHSCSTLTARRFLFCALPFCLTICGPISCSVAPHICGQATADEPSHSSSVLIRDVPHVRQKPDFCGEACVASWLQKLGATADQDSVFDAAGLDPTLLRGCHTKELATAITKLGFDPGPVWNRIQAANHPAEIDQLWRTMLADLRLGTASIICMRTTNDRSASEHFRLILGYDAATDEVIYHEPADDNGAYRRMLRSKLLSLWPLKYEEQNWLAIRFSLASRSKSRIPSATLLQTTAADYAQHIMRLKTKLPNDNFTIVLERPFVVIGDEDAATVRRRSKQTVAWAVKRLKKQYFARDPERILNIWLFRDKASYDTNAIHLFGSKPSTPYGYYSSSNDALVMNIATGGGTLVHEIVHPFVESNFPRCPAWLNEGLGSLYEQSSSRGDKIVGLTNWRLAGLQRAIKNNSVPTFAQLCGTSTREFYDQDPGTNYAQARYLCYFLQENGLLEKFYHQFVANQKADPTGYQTLQAILHSDDRIDSDMDVFQKSWQEYVMTLRFPS</sequence>
<gene>
    <name evidence="2" type="ORF">K239x_06530</name>
</gene>
<protein>
    <recommendedName>
        <fullName evidence="1">Peptidase C39-like domain-containing protein</fullName>
    </recommendedName>
</protein>